<accession>A0A1M7YRI6</accession>
<dbReference type="GO" id="GO:0015036">
    <property type="term" value="F:disulfide oxidoreductase activity"/>
    <property type="evidence" value="ECO:0007669"/>
    <property type="project" value="UniProtKB-ARBA"/>
</dbReference>
<dbReference type="CDD" id="cd02966">
    <property type="entry name" value="TlpA_like_family"/>
    <property type="match status" value="1"/>
</dbReference>
<dbReference type="OrthoDB" id="9788279at2"/>
<dbReference type="InterPro" id="IPR013766">
    <property type="entry name" value="Thioredoxin_domain"/>
</dbReference>
<sequence>MRSMLRHSKGFGLGLILLMLTQLTGCKEAFVSVNAPAPDLAVFDAAEKPLNLSDYQGKPMILEFWSATCGACLVMMKKWQQVVSARPDDVAVIGVSIDKDHVDLNAFANDLGVTFPLGFDQMDITRERYQVSVTPTTFFIDQNGVVREMHIGYSEHMDLNQKINQLKTYK</sequence>
<name>A0A1M7YRI6_9VIBR</name>
<dbReference type="InterPro" id="IPR036249">
    <property type="entry name" value="Thioredoxin-like_sf"/>
</dbReference>
<evidence type="ECO:0000256" key="1">
    <source>
        <dbReference type="ARBA" id="ARBA00023284"/>
    </source>
</evidence>
<gene>
    <name evidence="3" type="primary">resA</name>
    <name evidence="3" type="ORF">VQ7734_00943</name>
</gene>
<dbReference type="GO" id="GO:0016209">
    <property type="term" value="F:antioxidant activity"/>
    <property type="evidence" value="ECO:0007669"/>
    <property type="project" value="InterPro"/>
</dbReference>
<dbReference type="PANTHER" id="PTHR42852:SF17">
    <property type="entry name" value="THIOREDOXIN-LIKE PROTEIN HI_1115"/>
    <property type="match status" value="1"/>
</dbReference>
<keyword evidence="4" id="KW-1185">Reference proteome</keyword>
<protein>
    <submittedName>
        <fullName evidence="3">Thiol-disulfide oxidoreductase ResA</fullName>
    </submittedName>
</protein>
<dbReference type="RefSeq" id="WP_083601529.1">
    <property type="nucleotide sequence ID" value="NZ_AP024897.1"/>
</dbReference>
<dbReference type="AlphaFoldDB" id="A0A1M7YRI6"/>
<dbReference type="SUPFAM" id="SSF52833">
    <property type="entry name" value="Thioredoxin-like"/>
    <property type="match status" value="1"/>
</dbReference>
<dbReference type="EMBL" id="FRFG01000012">
    <property type="protein sequence ID" value="SHO55224.1"/>
    <property type="molecule type" value="Genomic_DNA"/>
</dbReference>
<evidence type="ECO:0000259" key="2">
    <source>
        <dbReference type="PROSITE" id="PS51352"/>
    </source>
</evidence>
<evidence type="ECO:0000313" key="3">
    <source>
        <dbReference type="EMBL" id="SHO55224.1"/>
    </source>
</evidence>
<dbReference type="InterPro" id="IPR050553">
    <property type="entry name" value="Thioredoxin_ResA/DsbE_sf"/>
</dbReference>
<dbReference type="Gene3D" id="3.40.30.10">
    <property type="entry name" value="Glutaredoxin"/>
    <property type="match status" value="1"/>
</dbReference>
<dbReference type="InterPro" id="IPR017937">
    <property type="entry name" value="Thioredoxin_CS"/>
</dbReference>
<organism evidence="3 4">
    <name type="scientific">Vibrio quintilis</name>
    <dbReference type="NCBI Taxonomy" id="1117707"/>
    <lineage>
        <taxon>Bacteria</taxon>
        <taxon>Pseudomonadati</taxon>
        <taxon>Pseudomonadota</taxon>
        <taxon>Gammaproteobacteria</taxon>
        <taxon>Vibrionales</taxon>
        <taxon>Vibrionaceae</taxon>
        <taxon>Vibrio</taxon>
    </lineage>
</organism>
<dbReference type="PROSITE" id="PS51352">
    <property type="entry name" value="THIOREDOXIN_2"/>
    <property type="match status" value="1"/>
</dbReference>
<dbReference type="Pfam" id="PF00578">
    <property type="entry name" value="AhpC-TSA"/>
    <property type="match status" value="1"/>
</dbReference>
<keyword evidence="1" id="KW-0676">Redox-active center</keyword>
<reference evidence="4" key="1">
    <citation type="submission" date="2016-12" db="EMBL/GenBank/DDBJ databases">
        <authorList>
            <person name="Rodrigo-Torres L."/>
            <person name="Arahal R.D."/>
            <person name="Lucena T."/>
        </authorList>
    </citation>
    <scope>NUCLEOTIDE SEQUENCE [LARGE SCALE GENOMIC DNA]</scope>
</reference>
<dbReference type="Proteomes" id="UP000184600">
    <property type="component" value="Unassembled WGS sequence"/>
</dbReference>
<proteinExistence type="predicted"/>
<dbReference type="InterPro" id="IPR000866">
    <property type="entry name" value="AhpC/TSA"/>
</dbReference>
<dbReference type="PANTHER" id="PTHR42852">
    <property type="entry name" value="THIOL:DISULFIDE INTERCHANGE PROTEIN DSBE"/>
    <property type="match status" value="1"/>
</dbReference>
<dbReference type="STRING" id="1117707.VQ7734_00943"/>
<evidence type="ECO:0000313" key="4">
    <source>
        <dbReference type="Proteomes" id="UP000184600"/>
    </source>
</evidence>
<dbReference type="PROSITE" id="PS00194">
    <property type="entry name" value="THIOREDOXIN_1"/>
    <property type="match status" value="1"/>
</dbReference>
<feature type="domain" description="Thioredoxin" evidence="2">
    <location>
        <begin position="31"/>
        <end position="168"/>
    </location>
</feature>